<sequence>MYYLFANISSAYLAMAVTALHCSYCTCYRARLLLPLRIGPHFENYSRWIYGSVSGMQEIVSHRSVTIAIHRVSWS</sequence>
<protein>
    <submittedName>
        <fullName evidence="1">Uncharacterized protein</fullName>
    </submittedName>
</protein>
<evidence type="ECO:0000313" key="2">
    <source>
        <dbReference type="Proteomes" id="UP000812287"/>
    </source>
</evidence>
<gene>
    <name evidence="1" type="ORF">BT62DRAFT_739045</name>
</gene>
<accession>A0A9P7VF40</accession>
<name>A0A9P7VF40_9AGAR</name>
<keyword evidence="2" id="KW-1185">Reference proteome</keyword>
<reference evidence="1" key="1">
    <citation type="submission" date="2020-11" db="EMBL/GenBank/DDBJ databases">
        <title>Adaptations for nitrogen fixation in a non-lichenized fungal sporocarp promotes dispersal by wood-feeding termites.</title>
        <authorList>
            <consortium name="DOE Joint Genome Institute"/>
            <person name="Koch R.A."/>
            <person name="Yoon G."/>
            <person name="Arayal U."/>
            <person name="Lail K."/>
            <person name="Amirebrahimi M."/>
            <person name="Labutti K."/>
            <person name="Lipzen A."/>
            <person name="Riley R."/>
            <person name="Barry K."/>
            <person name="Henrissat B."/>
            <person name="Grigoriev I.V."/>
            <person name="Herr J.R."/>
            <person name="Aime M.C."/>
        </authorList>
    </citation>
    <scope>NUCLEOTIDE SEQUENCE</scope>
    <source>
        <strain evidence="1">MCA 3950</strain>
    </source>
</reference>
<dbReference type="AlphaFoldDB" id="A0A9P7VF40"/>
<evidence type="ECO:0000313" key="1">
    <source>
        <dbReference type="EMBL" id="KAG7439390.1"/>
    </source>
</evidence>
<proteinExistence type="predicted"/>
<dbReference type="GeneID" id="66104398"/>
<comment type="caution">
    <text evidence="1">The sequence shown here is derived from an EMBL/GenBank/DDBJ whole genome shotgun (WGS) entry which is preliminary data.</text>
</comment>
<dbReference type="EMBL" id="MU250597">
    <property type="protein sequence ID" value="KAG7439390.1"/>
    <property type="molecule type" value="Genomic_DNA"/>
</dbReference>
<dbReference type="Proteomes" id="UP000812287">
    <property type="component" value="Unassembled WGS sequence"/>
</dbReference>
<organism evidence="1 2">
    <name type="scientific">Guyanagaster necrorhizus</name>
    <dbReference type="NCBI Taxonomy" id="856835"/>
    <lineage>
        <taxon>Eukaryota</taxon>
        <taxon>Fungi</taxon>
        <taxon>Dikarya</taxon>
        <taxon>Basidiomycota</taxon>
        <taxon>Agaricomycotina</taxon>
        <taxon>Agaricomycetes</taxon>
        <taxon>Agaricomycetidae</taxon>
        <taxon>Agaricales</taxon>
        <taxon>Marasmiineae</taxon>
        <taxon>Physalacriaceae</taxon>
        <taxon>Guyanagaster</taxon>
    </lineage>
</organism>
<dbReference type="RefSeq" id="XP_043032890.1">
    <property type="nucleotide sequence ID" value="XM_043182102.1"/>
</dbReference>